<accession>A0A1M7MJE2</accession>
<dbReference type="RefSeq" id="WP_073087353.1">
    <property type="nucleotide sequence ID" value="NZ_FRBL01000013.1"/>
</dbReference>
<dbReference type="EMBL" id="FRBL01000013">
    <property type="protein sequence ID" value="SHM90548.1"/>
    <property type="molecule type" value="Genomic_DNA"/>
</dbReference>
<proteinExistence type="predicted"/>
<reference evidence="1 2" key="1">
    <citation type="submission" date="2016-11" db="EMBL/GenBank/DDBJ databases">
        <authorList>
            <person name="Jaros S."/>
            <person name="Januszkiewicz K."/>
            <person name="Wedrychowicz H."/>
        </authorList>
    </citation>
    <scope>NUCLEOTIDE SEQUENCE [LARGE SCALE GENOMIC DNA]</scope>
    <source>
        <strain evidence="1 2">DSM 27406</strain>
    </source>
</reference>
<dbReference type="OrthoDB" id="676274at2"/>
<organism evidence="1 2">
    <name type="scientific">Chitinophaga jiangningensis</name>
    <dbReference type="NCBI Taxonomy" id="1419482"/>
    <lineage>
        <taxon>Bacteria</taxon>
        <taxon>Pseudomonadati</taxon>
        <taxon>Bacteroidota</taxon>
        <taxon>Chitinophagia</taxon>
        <taxon>Chitinophagales</taxon>
        <taxon>Chitinophagaceae</taxon>
        <taxon>Chitinophaga</taxon>
    </lineage>
</organism>
<keyword evidence="2" id="KW-1185">Reference proteome</keyword>
<name>A0A1M7MJE2_9BACT</name>
<dbReference type="Proteomes" id="UP000184420">
    <property type="component" value="Unassembled WGS sequence"/>
</dbReference>
<sequence>MITILFIVELTTTGYSAYAKDFDIYPVGTTAKSMEQLRTNLLHATNLYLQDHGEGAVKKPNI</sequence>
<protein>
    <recommendedName>
        <fullName evidence="3">Type II toxin-antitoxin system HicB family antitoxin</fullName>
    </recommendedName>
</protein>
<evidence type="ECO:0008006" key="3">
    <source>
        <dbReference type="Google" id="ProtNLM"/>
    </source>
</evidence>
<evidence type="ECO:0000313" key="2">
    <source>
        <dbReference type="Proteomes" id="UP000184420"/>
    </source>
</evidence>
<evidence type="ECO:0000313" key="1">
    <source>
        <dbReference type="EMBL" id="SHM90548.1"/>
    </source>
</evidence>
<gene>
    <name evidence="1" type="ORF">SAMN05444266_11375</name>
</gene>
<dbReference type="AlphaFoldDB" id="A0A1M7MJE2"/>